<dbReference type="Proteomes" id="UP000635142">
    <property type="component" value="Unassembled WGS sequence"/>
</dbReference>
<dbReference type="EMBL" id="JACTAG010000001">
    <property type="protein sequence ID" value="MBD3663953.1"/>
    <property type="molecule type" value="Genomic_DNA"/>
</dbReference>
<feature type="chain" id="PRO_5037388045" evidence="1">
    <location>
        <begin position="22"/>
        <end position="195"/>
    </location>
</feature>
<protein>
    <submittedName>
        <fullName evidence="2">DUF4893 domain-containing protein</fullName>
    </submittedName>
</protein>
<reference evidence="2" key="1">
    <citation type="submission" date="2020-08" db="EMBL/GenBank/DDBJ databases">
        <title>Sulfitobacter aestuariivivens sp. nov., isolated from a tidal flat.</title>
        <authorList>
            <person name="Park S."/>
            <person name="Yoon J.-H."/>
        </authorList>
    </citation>
    <scope>NUCLEOTIDE SEQUENCE</scope>
    <source>
        <strain evidence="2">TSTF-M16</strain>
    </source>
</reference>
<keyword evidence="3" id="KW-1185">Reference proteome</keyword>
<proteinExistence type="predicted"/>
<evidence type="ECO:0000256" key="1">
    <source>
        <dbReference type="SAM" id="SignalP"/>
    </source>
</evidence>
<dbReference type="InterPro" id="IPR032609">
    <property type="entry name" value="DUF4893"/>
</dbReference>
<comment type="caution">
    <text evidence="2">The sequence shown here is derived from an EMBL/GenBank/DDBJ whole genome shotgun (WGS) entry which is preliminary data.</text>
</comment>
<feature type="signal peptide" evidence="1">
    <location>
        <begin position="1"/>
        <end position="21"/>
    </location>
</feature>
<dbReference type="RefSeq" id="WP_191074870.1">
    <property type="nucleotide sequence ID" value="NZ_JACTAG010000001.1"/>
</dbReference>
<organism evidence="2 3">
    <name type="scientific">Sulfitobacter aestuariivivens</name>
    <dbReference type="NCBI Taxonomy" id="2766981"/>
    <lineage>
        <taxon>Bacteria</taxon>
        <taxon>Pseudomonadati</taxon>
        <taxon>Pseudomonadota</taxon>
        <taxon>Alphaproteobacteria</taxon>
        <taxon>Rhodobacterales</taxon>
        <taxon>Roseobacteraceae</taxon>
        <taxon>Sulfitobacter</taxon>
    </lineage>
</organism>
<evidence type="ECO:0000313" key="2">
    <source>
        <dbReference type="EMBL" id="MBD3663953.1"/>
    </source>
</evidence>
<accession>A0A927HF15</accession>
<keyword evidence="1" id="KW-0732">Signal</keyword>
<name>A0A927HF15_9RHOB</name>
<evidence type="ECO:0000313" key="3">
    <source>
        <dbReference type="Proteomes" id="UP000635142"/>
    </source>
</evidence>
<dbReference type="AlphaFoldDB" id="A0A927HF15"/>
<sequence length="195" mass="20735">MKSGWAIFLLLALSLPSIGSAQTTLRPDDAARLDGFTTSAGNALLQALSGGDSQDIAALTKALSGAPQIAFDETLSGDWRCRTMKLGGISPLVVYTPFGCRITATDTGFGFEKLTGSQRTKGTIFLRNGRAIYAGVGYVAGETVPDYADLPADFTSDGRIQSDVAVFERISPTRARLMFPSPAVESDFDILELTR</sequence>
<dbReference type="Pfam" id="PF16233">
    <property type="entry name" value="DUF4893"/>
    <property type="match status" value="1"/>
</dbReference>
<gene>
    <name evidence="2" type="ORF">H9Q16_08480</name>
</gene>